<dbReference type="PANTHER" id="PTHR33753:SF2">
    <property type="entry name" value="GLYCOSIDE HYDROLASE FAMILY 7 PROTEIN"/>
    <property type="match status" value="1"/>
</dbReference>
<dbReference type="SUPFAM" id="SSF49899">
    <property type="entry name" value="Concanavalin A-like lectins/glucanases"/>
    <property type="match status" value="1"/>
</dbReference>
<evidence type="ECO:0000256" key="2">
    <source>
        <dbReference type="ARBA" id="ARBA00006044"/>
    </source>
</evidence>
<dbReference type="Pfam" id="PF00840">
    <property type="entry name" value="Glyco_hydro_7"/>
    <property type="match status" value="1"/>
</dbReference>
<evidence type="ECO:0000256" key="9">
    <source>
        <dbReference type="ARBA" id="ARBA00023326"/>
    </source>
</evidence>
<evidence type="ECO:0000256" key="7">
    <source>
        <dbReference type="ARBA" id="ARBA00023277"/>
    </source>
</evidence>
<dbReference type="Gene3D" id="2.70.100.10">
    <property type="entry name" value="Glycoside hydrolase, family 7, domain"/>
    <property type="match status" value="1"/>
</dbReference>
<keyword evidence="6" id="KW-0136">Cellulose degradation</keyword>
<dbReference type="PRINTS" id="PR00734">
    <property type="entry name" value="GLHYDRLASE7"/>
</dbReference>
<proteinExistence type="inferred from homology"/>
<sequence length="371" mass="40203">MELSGARSLVNMELNSDSDEMLIPTPSPTWRDMWHGRGVAAAAALLGLLALLGLSGGHGSSFFKKETSALWSASGGKCSGTLEVSNLGEFSLISASVNKPGDPASRDIVGDGLSVTLGMKSRAYFGNACTEGAFDQSEYMKENFMNKRVSYTVDLSGVGCGCNAALYMVSMKESEAAGDCDDDYYCDAMSVCGLKCAEIDLMEANHRAFHTTLHNGITAWDPKVGCGGGGTTMSGKEWLGPRDWSPEEYGPGAKCIDTDKEFQVAIDFVTHTNDEGEEQLKSLEVYLTQGSCKLTASMEQYHEMMPVLTKRLQEGMTLVLSYWSDEGMTWLDGSGYDGVEFCKARWEKDGERNCADSISLRDFALTSLDEL</sequence>
<evidence type="ECO:0000256" key="5">
    <source>
        <dbReference type="ARBA" id="ARBA00022801"/>
    </source>
</evidence>
<evidence type="ECO:0000256" key="6">
    <source>
        <dbReference type="ARBA" id="ARBA00023001"/>
    </source>
</evidence>
<dbReference type="InterPro" id="IPR037019">
    <property type="entry name" value="Glyco_hydro_7_sf"/>
</dbReference>
<keyword evidence="9" id="KW-0624">Polysaccharide degradation</keyword>
<evidence type="ECO:0000313" key="11">
    <source>
        <dbReference type="Proteomes" id="UP001642484"/>
    </source>
</evidence>
<keyword evidence="11" id="KW-1185">Reference proteome</keyword>
<comment type="catalytic activity">
    <reaction evidence="1">
        <text>Hydrolysis of (1-&gt;4)-beta-D-glucosidic linkages in cellulose and cellotetraose, releasing cellobiose from the non-reducing ends of the chains.</text>
        <dbReference type="EC" id="3.2.1.91"/>
    </reaction>
</comment>
<keyword evidence="4" id="KW-0732">Signal</keyword>
<evidence type="ECO:0000256" key="4">
    <source>
        <dbReference type="ARBA" id="ARBA00022729"/>
    </source>
</evidence>
<keyword evidence="7" id="KW-0119">Carbohydrate metabolism</keyword>
<keyword evidence="8" id="KW-0326">Glycosidase</keyword>
<accession>A0ABP0L128</accession>
<organism evidence="10 11">
    <name type="scientific">Durusdinium trenchii</name>
    <dbReference type="NCBI Taxonomy" id="1381693"/>
    <lineage>
        <taxon>Eukaryota</taxon>
        <taxon>Sar</taxon>
        <taxon>Alveolata</taxon>
        <taxon>Dinophyceae</taxon>
        <taxon>Suessiales</taxon>
        <taxon>Symbiodiniaceae</taxon>
        <taxon>Durusdinium</taxon>
    </lineage>
</organism>
<comment type="similarity">
    <text evidence="2">Belongs to the glycosyl hydrolase 7 (cellulase C) family.</text>
</comment>
<dbReference type="EC" id="3.2.1.91" evidence="3"/>
<evidence type="ECO:0000313" key="10">
    <source>
        <dbReference type="EMBL" id="CAK9032775.1"/>
    </source>
</evidence>
<protein>
    <recommendedName>
        <fullName evidence="3">cellulose 1,4-beta-cellobiosidase (non-reducing end)</fullName>
        <ecNumber evidence="3">3.2.1.91</ecNumber>
    </recommendedName>
</protein>
<dbReference type="PANTHER" id="PTHR33753">
    <property type="entry name" value="1,4-BETA-D-GLUCAN CELLOBIOHYDROLASE B"/>
    <property type="match status" value="1"/>
</dbReference>
<dbReference type="Proteomes" id="UP001642484">
    <property type="component" value="Unassembled WGS sequence"/>
</dbReference>
<evidence type="ECO:0000256" key="1">
    <source>
        <dbReference type="ARBA" id="ARBA00001641"/>
    </source>
</evidence>
<dbReference type="InterPro" id="IPR001722">
    <property type="entry name" value="Glyco_hydro_7"/>
</dbReference>
<evidence type="ECO:0000256" key="8">
    <source>
        <dbReference type="ARBA" id="ARBA00023295"/>
    </source>
</evidence>
<dbReference type="InterPro" id="IPR013320">
    <property type="entry name" value="ConA-like_dom_sf"/>
</dbReference>
<evidence type="ECO:0000256" key="3">
    <source>
        <dbReference type="ARBA" id="ARBA00012561"/>
    </source>
</evidence>
<dbReference type="EMBL" id="CAXAMN010010791">
    <property type="protein sequence ID" value="CAK9032775.1"/>
    <property type="molecule type" value="Genomic_DNA"/>
</dbReference>
<name>A0ABP0L128_9DINO</name>
<reference evidence="10 11" key="1">
    <citation type="submission" date="2024-02" db="EMBL/GenBank/DDBJ databases">
        <authorList>
            <person name="Chen Y."/>
            <person name="Shah S."/>
            <person name="Dougan E. K."/>
            <person name="Thang M."/>
            <person name="Chan C."/>
        </authorList>
    </citation>
    <scope>NUCLEOTIDE SEQUENCE [LARGE SCALE GENOMIC DNA]</scope>
</reference>
<comment type="caution">
    <text evidence="10">The sequence shown here is derived from an EMBL/GenBank/DDBJ whole genome shotgun (WGS) entry which is preliminary data.</text>
</comment>
<keyword evidence="5" id="KW-0378">Hydrolase</keyword>
<gene>
    <name evidence="10" type="ORF">CCMP2556_LOCUS18800</name>
</gene>